<sequence>MKTNTRSFPVGLLAFLFVVGTSGAFAQFKPKTIRFWVANEATGLPFSKLIKAPLHPTVGVGMDFWVRSRKHWQQSLGTDLTMYYQRLSEYAVMLDAAYTLGYKFGFGLQTNLHTGVGYKRSFLPGDVYLFEAGKYTKTTHPGKPQMNIKLGAGLEYPLSPTLSLTTDYKIMAVIPYSDFLPFSAHTFIGVGMKVKLAK</sequence>
<evidence type="ECO:0000313" key="1">
    <source>
        <dbReference type="EMBL" id="AXE16788.1"/>
    </source>
</evidence>
<dbReference type="KEGG" id="run:DR864_03080"/>
<protein>
    <recommendedName>
        <fullName evidence="3">Outer membrane protein beta-barrel domain-containing protein</fullName>
    </recommendedName>
</protein>
<dbReference type="RefSeq" id="WP_114065575.1">
    <property type="nucleotide sequence ID" value="NZ_CP030850.1"/>
</dbReference>
<dbReference type="AlphaFoldDB" id="A0A344TDR7"/>
<organism evidence="1 2">
    <name type="scientific">Runella rosea</name>
    <dbReference type="NCBI Taxonomy" id="2259595"/>
    <lineage>
        <taxon>Bacteria</taxon>
        <taxon>Pseudomonadati</taxon>
        <taxon>Bacteroidota</taxon>
        <taxon>Cytophagia</taxon>
        <taxon>Cytophagales</taxon>
        <taxon>Spirosomataceae</taxon>
        <taxon>Runella</taxon>
    </lineage>
</organism>
<dbReference type="EMBL" id="CP030850">
    <property type="protein sequence ID" value="AXE16788.1"/>
    <property type="molecule type" value="Genomic_DNA"/>
</dbReference>
<dbReference type="OrthoDB" id="949873at2"/>
<name>A0A344TDR7_9BACT</name>
<gene>
    <name evidence="1" type="ORF">DR864_03080</name>
</gene>
<accession>A0A344TDR7</accession>
<reference evidence="1 2" key="1">
    <citation type="submission" date="2018-07" db="EMBL/GenBank/DDBJ databases">
        <title>Genome sequencing of Runella.</title>
        <authorList>
            <person name="Baek M.-G."/>
            <person name="Yi H."/>
        </authorList>
    </citation>
    <scope>NUCLEOTIDE SEQUENCE [LARGE SCALE GENOMIC DNA]</scope>
    <source>
        <strain evidence="1 2">HYN0085</strain>
    </source>
</reference>
<evidence type="ECO:0008006" key="3">
    <source>
        <dbReference type="Google" id="ProtNLM"/>
    </source>
</evidence>
<keyword evidence="2" id="KW-1185">Reference proteome</keyword>
<dbReference type="Proteomes" id="UP000251993">
    <property type="component" value="Chromosome"/>
</dbReference>
<proteinExistence type="predicted"/>
<evidence type="ECO:0000313" key="2">
    <source>
        <dbReference type="Proteomes" id="UP000251993"/>
    </source>
</evidence>